<dbReference type="Gene3D" id="3.30.230.10">
    <property type="match status" value="1"/>
</dbReference>
<dbReference type="EMBL" id="JAPQFJ010000014">
    <property type="protein sequence ID" value="MCY6959627.1"/>
    <property type="molecule type" value="Genomic_DNA"/>
</dbReference>
<gene>
    <name evidence="5" type="ORF">OW729_13485</name>
</gene>
<feature type="coiled-coil region" evidence="3">
    <location>
        <begin position="198"/>
        <end position="225"/>
    </location>
</feature>
<dbReference type="InterPro" id="IPR014721">
    <property type="entry name" value="Ribsml_uS5_D2-typ_fold_subgr"/>
</dbReference>
<dbReference type="InterPro" id="IPR041699">
    <property type="entry name" value="AAA_32"/>
</dbReference>
<feature type="active site" evidence="2">
    <location>
        <position position="641"/>
    </location>
</feature>
<evidence type="ECO:0000313" key="5">
    <source>
        <dbReference type="EMBL" id="MCY6959627.1"/>
    </source>
</evidence>
<proteinExistence type="inferred from homology"/>
<evidence type="ECO:0000256" key="1">
    <source>
        <dbReference type="ARBA" id="ARBA00022670"/>
    </source>
</evidence>
<dbReference type="InterPro" id="IPR027065">
    <property type="entry name" value="Lon_Prtase"/>
</dbReference>
<evidence type="ECO:0000256" key="2">
    <source>
        <dbReference type="PROSITE-ProRule" id="PRU01122"/>
    </source>
</evidence>
<protein>
    <recommendedName>
        <fullName evidence="2">endopeptidase La</fullName>
        <ecNumber evidence="2">3.4.21.53</ecNumber>
    </recommendedName>
</protein>
<keyword evidence="6" id="KW-1185">Reference proteome</keyword>
<dbReference type="Pfam" id="PF13654">
    <property type="entry name" value="AAA_32"/>
    <property type="match status" value="1"/>
</dbReference>
<dbReference type="InterPro" id="IPR008269">
    <property type="entry name" value="Lon_proteolytic"/>
</dbReference>
<sequence length="768" mass="88240">MNMELMPKDIKYKFDTDNINFDKKKYNMPEYTEEVYEKIRTALEIENEGYNVYLIDDFCKVKLENIKQYISEILKKKNKPKDICYVVNDNPENPFPLFLSNGKGIVLKETVETLQEEYLKSIYNFYNGSNNKEKEDIIDNIHKKRNELVNDLIDKSHDAGFEIRSTGKGFTFIPLKDKDKDDEVMTEKEYDELGSKEKEEILNKVSELKTQSQKMLEELSEIETVELDKIRKIIKTFLNEEIKPVEDTIDEEFIEDSEAIGFLKKMCREIEENVADVYSMVYEDDEEKISDIVMRYDVNVLVDNSEHDSPRVIFEEDPSITNLLGSIEYKSQNGTYITDISLIKGGALVKANEGCLILRASDLLTNTNAYYNLKKTILSGNVNFDFNKGYVELLSLKGLEPKPVHINEKIIIIGDYDTYDILYNYDSDFKKIFKIKAQYKPVVETNNNTKVSLIENIVNICNENKLNPLDKGAVREVSKFLSRKAEHRDKVYFNIDELSKLLMLANNKVVYSKRSLITEEDILDIAYEEDIIEKEIREIYAQNKILIDIQGKRIGQINGLSVIDSGYFSFGKPIRITCSCYKGDGAIIDVQKQSELSGSIHSKAVNILRGLINQLFGRYNTLPVNFHLSFEQVYGKIDGDSASVAELISMISAMSKISIKQNIAVTGSINQFGEVQPIGGVNDKIEGFFKVCKAIDKIDDKGVLIPYYNKDNIVLSREVEDAIEKRQFHIYVMKDIKDAINILMGKYEMVINAAEKEIKKYKDSKTEA</sequence>
<evidence type="ECO:0000313" key="6">
    <source>
        <dbReference type="Proteomes" id="UP001144612"/>
    </source>
</evidence>
<evidence type="ECO:0000259" key="4">
    <source>
        <dbReference type="PROSITE" id="PS51786"/>
    </source>
</evidence>
<dbReference type="EC" id="3.4.21.53" evidence="2"/>
<keyword evidence="2" id="KW-0378">Hydrolase</keyword>
<dbReference type="SUPFAM" id="SSF54211">
    <property type="entry name" value="Ribosomal protein S5 domain 2-like"/>
    <property type="match status" value="1"/>
</dbReference>
<dbReference type="Gene3D" id="3.40.50.300">
    <property type="entry name" value="P-loop containing nucleotide triphosphate hydrolases"/>
    <property type="match status" value="2"/>
</dbReference>
<feature type="domain" description="Lon proteolytic" evidence="4">
    <location>
        <begin position="551"/>
        <end position="746"/>
    </location>
</feature>
<dbReference type="Proteomes" id="UP001144612">
    <property type="component" value="Unassembled WGS sequence"/>
</dbReference>
<accession>A0ABT4DBE5</accession>
<evidence type="ECO:0000256" key="3">
    <source>
        <dbReference type="SAM" id="Coils"/>
    </source>
</evidence>
<feature type="active site" evidence="2">
    <location>
        <position position="684"/>
    </location>
</feature>
<dbReference type="Pfam" id="PF05362">
    <property type="entry name" value="Lon_C"/>
    <property type="match status" value="1"/>
</dbReference>
<reference evidence="5" key="1">
    <citation type="submission" date="2022-12" db="EMBL/GenBank/DDBJ databases">
        <title>Clostridium sp. nov., isolated from industrial wastewater.</title>
        <authorList>
            <person name="Jiayan W."/>
        </authorList>
    </citation>
    <scope>NUCLEOTIDE SEQUENCE</scope>
    <source>
        <strain evidence="5">ZC22-4</strain>
    </source>
</reference>
<keyword evidence="1 2" id="KW-0645">Protease</keyword>
<dbReference type="PROSITE" id="PS51786">
    <property type="entry name" value="LON_PROTEOLYTIC"/>
    <property type="match status" value="1"/>
</dbReference>
<keyword evidence="2" id="KW-0720">Serine protease</keyword>
<dbReference type="Gene3D" id="1.10.8.60">
    <property type="match status" value="1"/>
</dbReference>
<dbReference type="InterPro" id="IPR027417">
    <property type="entry name" value="P-loop_NTPase"/>
</dbReference>
<dbReference type="PANTHER" id="PTHR10046">
    <property type="entry name" value="ATP DEPENDENT LON PROTEASE FAMILY MEMBER"/>
    <property type="match status" value="1"/>
</dbReference>
<name>A0ABT4DBE5_9CLOT</name>
<dbReference type="PRINTS" id="PR00830">
    <property type="entry name" value="ENDOLAPTASE"/>
</dbReference>
<dbReference type="InterPro" id="IPR020568">
    <property type="entry name" value="Ribosomal_Su5_D2-typ_SF"/>
</dbReference>
<comment type="similarity">
    <text evidence="2">Belongs to the peptidase S16 family.</text>
</comment>
<dbReference type="RefSeq" id="WP_268062056.1">
    <property type="nucleotide sequence ID" value="NZ_JAPQFJ010000014.1"/>
</dbReference>
<keyword evidence="3" id="KW-0175">Coiled coil</keyword>
<comment type="caution">
    <text evidence="5">The sequence shown here is derived from an EMBL/GenBank/DDBJ whole genome shotgun (WGS) entry which is preliminary data.</text>
</comment>
<comment type="catalytic activity">
    <reaction evidence="2">
        <text>Hydrolysis of proteins in presence of ATP.</text>
        <dbReference type="EC" id="3.4.21.53"/>
    </reaction>
</comment>
<organism evidence="5 6">
    <name type="scientific">Clostridium brassicae</name>
    <dbReference type="NCBI Taxonomy" id="2999072"/>
    <lineage>
        <taxon>Bacteria</taxon>
        <taxon>Bacillati</taxon>
        <taxon>Bacillota</taxon>
        <taxon>Clostridia</taxon>
        <taxon>Eubacteriales</taxon>
        <taxon>Clostridiaceae</taxon>
        <taxon>Clostridium</taxon>
    </lineage>
</organism>